<keyword evidence="1" id="KW-0812">Transmembrane</keyword>
<evidence type="ECO:0000256" key="1">
    <source>
        <dbReference type="SAM" id="Phobius"/>
    </source>
</evidence>
<accession>A0ABQ8JHV5</accession>
<organism evidence="2 3">
    <name type="scientific">Dermatophagoides pteronyssinus</name>
    <name type="common">European house dust mite</name>
    <dbReference type="NCBI Taxonomy" id="6956"/>
    <lineage>
        <taxon>Eukaryota</taxon>
        <taxon>Metazoa</taxon>
        <taxon>Ecdysozoa</taxon>
        <taxon>Arthropoda</taxon>
        <taxon>Chelicerata</taxon>
        <taxon>Arachnida</taxon>
        <taxon>Acari</taxon>
        <taxon>Acariformes</taxon>
        <taxon>Sarcoptiformes</taxon>
        <taxon>Astigmata</taxon>
        <taxon>Psoroptidia</taxon>
        <taxon>Analgoidea</taxon>
        <taxon>Pyroglyphidae</taxon>
        <taxon>Dermatophagoidinae</taxon>
        <taxon>Dermatophagoides</taxon>
    </lineage>
</organism>
<feature type="transmembrane region" description="Helical" evidence="1">
    <location>
        <begin position="37"/>
        <end position="55"/>
    </location>
</feature>
<evidence type="ECO:0000313" key="3">
    <source>
        <dbReference type="Proteomes" id="UP000887458"/>
    </source>
</evidence>
<keyword evidence="1" id="KW-0472">Membrane</keyword>
<reference evidence="2 3" key="1">
    <citation type="journal article" date="2018" name="J. Allergy Clin. Immunol.">
        <title>High-quality assembly of Dermatophagoides pteronyssinus genome and transcriptome reveals a wide range of novel allergens.</title>
        <authorList>
            <person name="Liu X.Y."/>
            <person name="Yang K.Y."/>
            <person name="Wang M.Q."/>
            <person name="Kwok J.S."/>
            <person name="Zeng X."/>
            <person name="Yang Z."/>
            <person name="Xiao X.J."/>
            <person name="Lau C.P."/>
            <person name="Li Y."/>
            <person name="Huang Z.M."/>
            <person name="Ba J.G."/>
            <person name="Yim A.K."/>
            <person name="Ouyang C.Y."/>
            <person name="Ngai S.M."/>
            <person name="Chan T.F."/>
            <person name="Leung E.L."/>
            <person name="Liu L."/>
            <person name="Liu Z.G."/>
            <person name="Tsui S.K."/>
        </authorList>
    </citation>
    <scope>NUCLEOTIDE SEQUENCE [LARGE SCALE GENOMIC DNA]</scope>
    <source>
        <strain evidence="2">Derp</strain>
    </source>
</reference>
<keyword evidence="1" id="KW-1133">Transmembrane helix</keyword>
<name>A0ABQ8JHV5_DERPT</name>
<protein>
    <recommendedName>
        <fullName evidence="4">Gustatory receptor</fullName>
    </recommendedName>
</protein>
<feature type="transmembrane region" description="Helical" evidence="1">
    <location>
        <begin position="84"/>
        <end position="101"/>
    </location>
</feature>
<sequence>MNNDKSEKSLLLKWMCYYYGNLGTPTNRLDRRKWQSLINFIWNVILFIVVLYSIYKRQNLKFLNYNTSDLENAFLRLIYRNYDYAYEFTYIVQAIYLFYYGPKLIHLMQEKILTEVYDSQSFKNIFIIAITVITLNHITFVLFYWHLMIKCWNNAYYLQIIGYFIIHTNIYLYILVFHYVKQATHVQLLRIVNNFRYLTSFNNDIDYIISSIRSLAMINHQMNGLFSWSFLMFSVCTALDLIVTSANFLKKPEALLTNCSFFLSIITYLLYYFWLDSQIIKLTKLMRQTISQMSFTRRLWGHQSQKNRIRLIEMEIYFEYLQTSALDICPLNLEFFLDLFCFVMNYTLLICQTL</sequence>
<evidence type="ECO:0008006" key="4">
    <source>
        <dbReference type="Google" id="ProtNLM"/>
    </source>
</evidence>
<keyword evidence="3" id="KW-1185">Reference proteome</keyword>
<feature type="transmembrane region" description="Helical" evidence="1">
    <location>
        <begin position="255"/>
        <end position="275"/>
    </location>
</feature>
<feature type="transmembrane region" description="Helical" evidence="1">
    <location>
        <begin position="225"/>
        <end position="249"/>
    </location>
</feature>
<proteinExistence type="predicted"/>
<evidence type="ECO:0000313" key="2">
    <source>
        <dbReference type="EMBL" id="KAH9422057.1"/>
    </source>
</evidence>
<reference evidence="2 3" key="2">
    <citation type="journal article" date="2022" name="Mol. Biol. Evol.">
        <title>Comparative Genomics Reveals Insights into the Divergent Evolution of Astigmatic Mites and Household Pest Adaptations.</title>
        <authorList>
            <person name="Xiong Q."/>
            <person name="Wan A.T."/>
            <person name="Liu X."/>
            <person name="Fung C.S."/>
            <person name="Xiao X."/>
            <person name="Malainual N."/>
            <person name="Hou J."/>
            <person name="Wang L."/>
            <person name="Wang M."/>
            <person name="Yang K.Y."/>
            <person name="Cui Y."/>
            <person name="Leung E.L."/>
            <person name="Nong W."/>
            <person name="Shin S.K."/>
            <person name="Au S.W."/>
            <person name="Jeong K.Y."/>
            <person name="Chew F.T."/>
            <person name="Hui J.H."/>
            <person name="Leung T.F."/>
            <person name="Tungtrongchitr A."/>
            <person name="Zhong N."/>
            <person name="Liu Z."/>
            <person name="Tsui S.K."/>
        </authorList>
    </citation>
    <scope>NUCLEOTIDE SEQUENCE [LARGE SCALE GENOMIC DNA]</scope>
    <source>
        <strain evidence="2">Derp</strain>
    </source>
</reference>
<comment type="caution">
    <text evidence="2">The sequence shown here is derived from an EMBL/GenBank/DDBJ whole genome shotgun (WGS) entry which is preliminary data.</text>
</comment>
<gene>
    <name evidence="2" type="ORF">DERP_002349</name>
</gene>
<dbReference type="Proteomes" id="UP000887458">
    <property type="component" value="Unassembled WGS sequence"/>
</dbReference>
<dbReference type="EMBL" id="NJHN03000037">
    <property type="protein sequence ID" value="KAH9422057.1"/>
    <property type="molecule type" value="Genomic_DNA"/>
</dbReference>
<feature type="transmembrane region" description="Helical" evidence="1">
    <location>
        <begin position="122"/>
        <end position="145"/>
    </location>
</feature>
<feature type="transmembrane region" description="Helical" evidence="1">
    <location>
        <begin position="157"/>
        <end position="180"/>
    </location>
</feature>